<dbReference type="InterPro" id="IPR023214">
    <property type="entry name" value="HAD_sf"/>
</dbReference>
<dbReference type="SFLD" id="SFLDG01140">
    <property type="entry name" value="C2.B:_Phosphomannomutase_and_P"/>
    <property type="match status" value="1"/>
</dbReference>
<dbReference type="InterPro" id="IPR000150">
    <property type="entry name" value="Cof"/>
</dbReference>
<evidence type="ECO:0008006" key="3">
    <source>
        <dbReference type="Google" id="ProtNLM"/>
    </source>
</evidence>
<evidence type="ECO:0000313" key="2">
    <source>
        <dbReference type="Proteomes" id="UP000243884"/>
    </source>
</evidence>
<dbReference type="InterPro" id="IPR036412">
    <property type="entry name" value="HAD-like_sf"/>
</dbReference>
<sequence>MTELNEAVKIIFFDIDGTLIDQQAETMTDKTIEALKQLHANGYKLCVASGRPPFALNELYDLPFDAFLTFNGSYCFTRDDVVYENAIPNEDIQQLAKNGEAIDRPIAIATNEAMHANGWDEDLAEYFSFGGMALEKADDFDDVSKHDAIYQVMSGGREEEYDALLKDIKGAEITAWWDRAVDIIPKGGGKGKAVEKFLDYYQLDASQAMAFGDGNNDLPMFDAITHGIAMGNGSDDLKAVAEDVCPSVADDGIYYYCQEKGLI</sequence>
<dbReference type="InterPro" id="IPR006379">
    <property type="entry name" value="HAD-SF_hydro_IIB"/>
</dbReference>
<dbReference type="GO" id="GO:0016791">
    <property type="term" value="F:phosphatase activity"/>
    <property type="evidence" value="ECO:0007669"/>
    <property type="project" value="TreeGrafter"/>
</dbReference>
<protein>
    <recommendedName>
        <fullName evidence="3">Cof subfamily of IIB subfamily of haloacid dehalogenase superfamily/HAD-superfamily hydrolase, subfamily IIB</fullName>
    </recommendedName>
</protein>
<dbReference type="SFLD" id="SFLDS00003">
    <property type="entry name" value="Haloacid_Dehalogenase"/>
    <property type="match status" value="1"/>
</dbReference>
<dbReference type="Pfam" id="PF08282">
    <property type="entry name" value="Hydrolase_3"/>
    <property type="match status" value="1"/>
</dbReference>
<organism evidence="1 2">
    <name type="scientific">Aerococcus suis</name>
    <dbReference type="NCBI Taxonomy" id="371602"/>
    <lineage>
        <taxon>Bacteria</taxon>
        <taxon>Bacillati</taxon>
        <taxon>Bacillota</taxon>
        <taxon>Bacilli</taxon>
        <taxon>Lactobacillales</taxon>
        <taxon>Aerococcaceae</taxon>
        <taxon>Aerococcus</taxon>
    </lineage>
</organism>
<dbReference type="Gene3D" id="3.40.50.1000">
    <property type="entry name" value="HAD superfamily/HAD-like"/>
    <property type="match status" value="1"/>
</dbReference>
<accession>A0A1W1ZGN1</accession>
<dbReference type="GO" id="GO:0005829">
    <property type="term" value="C:cytosol"/>
    <property type="evidence" value="ECO:0007669"/>
    <property type="project" value="TreeGrafter"/>
</dbReference>
<proteinExistence type="predicted"/>
<evidence type="ECO:0000313" key="1">
    <source>
        <dbReference type="EMBL" id="SMC47342.1"/>
    </source>
</evidence>
<dbReference type="Proteomes" id="UP000243884">
    <property type="component" value="Unassembled WGS sequence"/>
</dbReference>
<dbReference type="GO" id="GO:0000287">
    <property type="term" value="F:magnesium ion binding"/>
    <property type="evidence" value="ECO:0007669"/>
    <property type="project" value="TreeGrafter"/>
</dbReference>
<gene>
    <name evidence="1" type="ORF">SAMN04487984_1320</name>
</gene>
<dbReference type="NCBIfam" id="TIGR00099">
    <property type="entry name" value="Cof-subfamily"/>
    <property type="match status" value="1"/>
</dbReference>
<dbReference type="OrthoDB" id="9810101at2"/>
<keyword evidence="2" id="KW-1185">Reference proteome</keyword>
<dbReference type="EMBL" id="FWXK01000008">
    <property type="protein sequence ID" value="SMC47342.1"/>
    <property type="molecule type" value="Genomic_DNA"/>
</dbReference>
<dbReference type="PANTHER" id="PTHR10000:SF25">
    <property type="entry name" value="PHOSPHATASE YKRA-RELATED"/>
    <property type="match status" value="1"/>
</dbReference>
<reference evidence="2" key="1">
    <citation type="submission" date="2017-04" db="EMBL/GenBank/DDBJ databases">
        <authorList>
            <person name="Varghese N."/>
            <person name="Submissions S."/>
        </authorList>
    </citation>
    <scope>NUCLEOTIDE SEQUENCE [LARGE SCALE GENOMIC DNA]</scope>
    <source>
        <strain evidence="2">DSM 21500</strain>
    </source>
</reference>
<name>A0A1W1ZGN1_9LACT</name>
<dbReference type="SUPFAM" id="SSF56784">
    <property type="entry name" value="HAD-like"/>
    <property type="match status" value="1"/>
</dbReference>
<dbReference type="Gene3D" id="3.30.1240.10">
    <property type="match status" value="1"/>
</dbReference>
<dbReference type="RefSeq" id="WP_084099427.1">
    <property type="nucleotide sequence ID" value="NZ_FWXK01000008.1"/>
</dbReference>
<dbReference type="AlphaFoldDB" id="A0A1W1ZGN1"/>
<dbReference type="NCBIfam" id="TIGR01484">
    <property type="entry name" value="HAD-SF-IIB"/>
    <property type="match status" value="1"/>
</dbReference>
<dbReference type="PANTHER" id="PTHR10000">
    <property type="entry name" value="PHOSPHOSERINE PHOSPHATASE"/>
    <property type="match status" value="1"/>
</dbReference>